<comment type="caution">
    <text evidence="4">The sequence shown here is derived from an EMBL/GenBank/DDBJ whole genome shotgun (WGS) entry which is preliminary data.</text>
</comment>
<dbReference type="GO" id="GO:0016757">
    <property type="term" value="F:glycosyltransferase activity"/>
    <property type="evidence" value="ECO:0007669"/>
    <property type="project" value="UniProtKB-KW"/>
</dbReference>
<evidence type="ECO:0000259" key="3">
    <source>
        <dbReference type="Pfam" id="PF00535"/>
    </source>
</evidence>
<dbReference type="RefSeq" id="WP_130137702.1">
    <property type="nucleotide sequence ID" value="NZ_SETJ01000074.1"/>
</dbReference>
<gene>
    <name evidence="4" type="ORF">LDELB18P1_1627</name>
</gene>
<dbReference type="Gene3D" id="3.90.550.10">
    <property type="entry name" value="Spore Coat Polysaccharide Biosynthesis Protein SpsA, Chain A"/>
    <property type="match status" value="1"/>
</dbReference>
<dbReference type="EMBL" id="SETJ01000074">
    <property type="protein sequence ID" value="RZM15729.1"/>
    <property type="molecule type" value="Genomic_DNA"/>
</dbReference>
<dbReference type="Proteomes" id="UP000292818">
    <property type="component" value="Unassembled WGS sequence"/>
</dbReference>
<evidence type="ECO:0000313" key="4">
    <source>
        <dbReference type="EMBL" id="RZM15729.1"/>
    </source>
</evidence>
<dbReference type="InterPro" id="IPR029044">
    <property type="entry name" value="Nucleotide-diphossugar_trans"/>
</dbReference>
<evidence type="ECO:0000313" key="5">
    <source>
        <dbReference type="Proteomes" id="UP000292818"/>
    </source>
</evidence>
<accession>A0A4Q7DUC1</accession>
<keyword evidence="2 4" id="KW-0808">Transferase</keyword>
<dbReference type="Pfam" id="PF00535">
    <property type="entry name" value="Glycos_transf_2"/>
    <property type="match status" value="1"/>
</dbReference>
<proteinExistence type="predicted"/>
<sequence length="329" mass="37446">MTKVSIIIPVYNAAKSLPYLLADLQKQTYQNAEFIMVNDGSTDESAQVIADFIKKQTTSSNSYILIDQADEGVSAARNNGLSHAGGEYMMFADSDDRFAPNFVEEYVKAIEQNQTDIEIFSLSKVNDLDTLNEIGRVDYTDLAKQGILSGSDYFKYLAADQIYAYPHSYIFKRTLWQGRQFDPKVSYQEDRLAFSLIVANTPGIKIHVNQESYYYYYIHDDSATRKLPAAKLEETITVDQRIIRAALKSGNIDVSEAVLNQLITSTYWQMLVLSVQQDDQKQFNLAKRGFLHYVGQTEFNTADMAKKRKLQAALLRLNLDFVVKSKIRH</sequence>
<name>A0A4Q7DUC1_9LACO</name>
<keyword evidence="1" id="KW-0328">Glycosyltransferase</keyword>
<dbReference type="SUPFAM" id="SSF53448">
    <property type="entry name" value="Nucleotide-diphospho-sugar transferases"/>
    <property type="match status" value="1"/>
</dbReference>
<dbReference type="CDD" id="cd00761">
    <property type="entry name" value="Glyco_tranf_GTA_type"/>
    <property type="match status" value="1"/>
</dbReference>
<evidence type="ECO:0000256" key="2">
    <source>
        <dbReference type="ARBA" id="ARBA00022679"/>
    </source>
</evidence>
<dbReference type="PANTHER" id="PTHR22916:SF51">
    <property type="entry name" value="GLYCOSYLTRANSFERASE EPSH-RELATED"/>
    <property type="match status" value="1"/>
</dbReference>
<protein>
    <submittedName>
        <fullName evidence="4">Glycosyl transferase</fullName>
    </submittedName>
</protein>
<dbReference type="InterPro" id="IPR001173">
    <property type="entry name" value="Glyco_trans_2-like"/>
</dbReference>
<reference evidence="4 5" key="1">
    <citation type="submission" date="2019-01" db="EMBL/GenBank/DDBJ databases">
        <title>Colonization of the human gut by bovine bacteria present in Parmesan cheese.</title>
        <authorList>
            <person name="Lugli G.A."/>
            <person name="Milani C."/>
        </authorList>
    </citation>
    <scope>NUCLEOTIDE SEQUENCE [LARGE SCALE GENOMIC DNA]</scope>
    <source>
        <strain evidence="4 5">LDELB18P1</strain>
    </source>
</reference>
<dbReference type="AlphaFoldDB" id="A0A4Q7DUC1"/>
<evidence type="ECO:0000256" key="1">
    <source>
        <dbReference type="ARBA" id="ARBA00022676"/>
    </source>
</evidence>
<organism evidence="4 5">
    <name type="scientific">Lactobacillus delbrueckii</name>
    <dbReference type="NCBI Taxonomy" id="1584"/>
    <lineage>
        <taxon>Bacteria</taxon>
        <taxon>Bacillati</taxon>
        <taxon>Bacillota</taxon>
        <taxon>Bacilli</taxon>
        <taxon>Lactobacillales</taxon>
        <taxon>Lactobacillaceae</taxon>
        <taxon>Lactobacillus</taxon>
    </lineage>
</organism>
<feature type="domain" description="Glycosyltransferase 2-like" evidence="3">
    <location>
        <begin position="5"/>
        <end position="132"/>
    </location>
</feature>
<dbReference type="PANTHER" id="PTHR22916">
    <property type="entry name" value="GLYCOSYLTRANSFERASE"/>
    <property type="match status" value="1"/>
</dbReference>